<protein>
    <submittedName>
        <fullName evidence="5">Class I SAM-dependent methyltransferase</fullName>
    </submittedName>
</protein>
<gene>
    <name evidence="5" type="ORF">HXO88_06870</name>
</gene>
<evidence type="ECO:0000256" key="1">
    <source>
        <dbReference type="ARBA" id="ARBA00008361"/>
    </source>
</evidence>
<evidence type="ECO:0000313" key="6">
    <source>
        <dbReference type="Proteomes" id="UP000721045"/>
    </source>
</evidence>
<dbReference type="InterPro" id="IPR013216">
    <property type="entry name" value="Methyltransf_11"/>
</dbReference>
<dbReference type="GO" id="GO:0032259">
    <property type="term" value="P:methylation"/>
    <property type="evidence" value="ECO:0007669"/>
    <property type="project" value="UniProtKB-KW"/>
</dbReference>
<dbReference type="GO" id="GO:0008757">
    <property type="term" value="F:S-adenosylmethionine-dependent methyltransferase activity"/>
    <property type="evidence" value="ECO:0007669"/>
    <property type="project" value="InterPro"/>
</dbReference>
<evidence type="ECO:0000313" key="5">
    <source>
        <dbReference type="EMBL" id="MBF1713435.1"/>
    </source>
</evidence>
<accession>A0A930WFV2</accession>
<comment type="caution">
    <text evidence="5">The sequence shown here is derived from an EMBL/GenBank/DDBJ whole genome shotgun (WGS) entry which is preliminary data.</text>
</comment>
<proteinExistence type="inferred from homology"/>
<dbReference type="SUPFAM" id="SSF53335">
    <property type="entry name" value="S-adenosyl-L-methionine-dependent methyltransferases"/>
    <property type="match status" value="1"/>
</dbReference>
<dbReference type="PANTHER" id="PTHR44942">
    <property type="entry name" value="METHYLTRANSF_11 DOMAIN-CONTAINING PROTEIN"/>
    <property type="match status" value="1"/>
</dbReference>
<dbReference type="AlphaFoldDB" id="A0A930WFV2"/>
<dbReference type="PANTHER" id="PTHR44942:SF4">
    <property type="entry name" value="METHYLTRANSFERASE TYPE 11 DOMAIN-CONTAINING PROTEIN"/>
    <property type="match status" value="1"/>
</dbReference>
<reference evidence="5" key="1">
    <citation type="submission" date="2020-04" db="EMBL/GenBank/DDBJ databases">
        <title>Deep metagenomics examines the oral microbiome during advanced dental caries in children, revealing novel taxa and co-occurrences with host molecules.</title>
        <authorList>
            <person name="Baker J.L."/>
            <person name="Morton J.T."/>
            <person name="Dinis M."/>
            <person name="Alvarez R."/>
            <person name="Tran N.C."/>
            <person name="Knight R."/>
            <person name="Edlund A."/>
        </authorList>
    </citation>
    <scope>NUCLEOTIDE SEQUENCE</scope>
    <source>
        <strain evidence="5">JCVI_23_bin.22</strain>
    </source>
</reference>
<evidence type="ECO:0000259" key="4">
    <source>
        <dbReference type="Pfam" id="PF08241"/>
    </source>
</evidence>
<dbReference type="CDD" id="cd02440">
    <property type="entry name" value="AdoMet_MTases"/>
    <property type="match status" value="1"/>
</dbReference>
<evidence type="ECO:0000256" key="2">
    <source>
        <dbReference type="ARBA" id="ARBA00022603"/>
    </source>
</evidence>
<dbReference type="InterPro" id="IPR051052">
    <property type="entry name" value="Diverse_substrate_MTase"/>
</dbReference>
<name>A0A930WFV2_STRIT</name>
<keyword evidence="2 5" id="KW-0489">Methyltransferase</keyword>
<dbReference type="Proteomes" id="UP000721045">
    <property type="component" value="Unassembled WGS sequence"/>
</dbReference>
<comment type="similarity">
    <text evidence="1">Belongs to the methyltransferase superfamily.</text>
</comment>
<feature type="domain" description="Methyltransferase type 11" evidence="4">
    <location>
        <begin position="62"/>
        <end position="155"/>
    </location>
</feature>
<dbReference type="EMBL" id="JABZYP010000027">
    <property type="protein sequence ID" value="MBF1713435.1"/>
    <property type="molecule type" value="Genomic_DNA"/>
</dbReference>
<organism evidence="5 6">
    <name type="scientific">Streptococcus intermedius</name>
    <dbReference type="NCBI Taxonomy" id="1338"/>
    <lineage>
        <taxon>Bacteria</taxon>
        <taxon>Bacillati</taxon>
        <taxon>Bacillota</taxon>
        <taxon>Bacilli</taxon>
        <taxon>Lactobacillales</taxon>
        <taxon>Streptococcaceae</taxon>
        <taxon>Streptococcus</taxon>
        <taxon>Streptococcus anginosus group</taxon>
    </lineage>
</organism>
<sequence>MNAVIISVAVLFFLLFLYLLKQSKKPTGLVGIWMMKIWNQVYFPMVEWAISQLEQQNVKNILDVGIGNGQSTLYLKQYFPNSKVVGIDISKTAITQAKKWNIADLNFELKDVGQTTYSAESFDLITAFQTHFHWPDLSRAFFELRRILRRDGLILLACEWSKLTYFQPELKKEEEFAVFLNNKGLKLVSSQRKNQWILYKIVKKPEGVI</sequence>
<dbReference type="Pfam" id="PF08241">
    <property type="entry name" value="Methyltransf_11"/>
    <property type="match status" value="1"/>
</dbReference>
<dbReference type="InterPro" id="IPR029063">
    <property type="entry name" value="SAM-dependent_MTases_sf"/>
</dbReference>
<keyword evidence="3" id="KW-0808">Transferase</keyword>
<evidence type="ECO:0000256" key="3">
    <source>
        <dbReference type="ARBA" id="ARBA00022679"/>
    </source>
</evidence>
<dbReference type="Gene3D" id="3.40.50.150">
    <property type="entry name" value="Vaccinia Virus protein VP39"/>
    <property type="match status" value="1"/>
</dbReference>